<dbReference type="InterPro" id="IPR002126">
    <property type="entry name" value="Cadherin-like_dom"/>
</dbReference>
<feature type="domain" description="Cadherin" evidence="1">
    <location>
        <begin position="703"/>
        <end position="809"/>
    </location>
</feature>
<comment type="caution">
    <text evidence="2">The sequence shown here is derived from an EMBL/GenBank/DDBJ whole genome shotgun (WGS) entry which is preliminary data.</text>
</comment>
<dbReference type="Proteomes" id="UP000772618">
    <property type="component" value="Unassembled WGS sequence"/>
</dbReference>
<sequence>MKRFLLVILCLLAFPVVASHIVGGEFEILYVSGNTYRINLILYFDLNNGSAGARDPDVRARIYRKRDNAIIRNEVILNFKDEVNVNYTQPNCSVGGVRTSKLVYTITLEMTPEEFSDSKGYYIVWERCCRNYNVNKLLNIVSVDPSTNTSHPDAAGQTFYLEFPPVVRNGKPFRNSSPQLFPPLSDYGCINKPYYANFAGTDVDGDSLAYSLVTPLNTHTAEAIPTGGPGPAPFPTVKWIAPYSLNNIMGGNPDLKISKDGLLTVTPGNIEGLFVFAVKCEEFRNGVKIGELRRDFQMYVLDCHPADPPQISGRKLGDTNFTYTNTMSVNFSKNTPDNQRCIEVRITDPDVMRDGSENISIRAIPLGFNGDVSNLLPDISTATLTKSESEKIFKLCFDKCPHKFGPYQIGIIAADDACSLPLLDTLKITVNIEPPDNNPAIFTIPTGNIQQTNNYDQLVKWPIEGIDVDNDALTVKVVTNGFNFTEAGFSFTGGTLNNGLYRDTLVWDTRCRVFDFTERTNFKIRLYLDDVDGCKLEQPDITLFDLTVKLPNNAKPEIGSTLSSAALQNGIEQKVYSPITFGVFGTDSDNNELTLSGYGEGFNMSAYNISFPTATADGVVNSRFNWTPDCKTVDLRASDQYLFTFIVKEEPDYCFVSRSDTLQVNVKLLPPDNRSPSLTVTSLNPAVPLIGGDQLSMIIDQEVSLQLTATDMDVNPPDRIKIELIEASGNVKPEGYSFTPVEGLSPLNGTFNWKPDCSIYKNNVYENDYVFRFRAIDNRCFSVLSDTFNIGLKVKDIEGSDKDFIPPNFITPNGDKCNDFFALEGIEERECGEIHLANLPLDNCAGQFSSIRIYNRWGKQVFQSSQRNFRWYPDAEASGIYFYTVNYTNREYKGSLTLRY</sequence>
<dbReference type="RefSeq" id="WP_254155249.1">
    <property type="nucleotide sequence ID" value="NZ_JAHESD010000051.1"/>
</dbReference>
<evidence type="ECO:0000313" key="2">
    <source>
        <dbReference type="EMBL" id="MBT1705294.1"/>
    </source>
</evidence>
<keyword evidence="3" id="KW-1185">Reference proteome</keyword>
<reference evidence="2 3" key="1">
    <citation type="submission" date="2021-05" db="EMBL/GenBank/DDBJ databases">
        <title>A Polyphasic approach of four new species of the genus Ohtaekwangia: Ohtaekwangia histidinii sp. nov., Ohtaekwangia cretensis sp. nov., Ohtaekwangia indiensis sp. nov., Ohtaekwangia reichenbachii sp. nov. from diverse environment.</title>
        <authorList>
            <person name="Octaviana S."/>
        </authorList>
    </citation>
    <scope>NUCLEOTIDE SEQUENCE [LARGE SCALE GENOMIC DNA]</scope>
    <source>
        <strain evidence="2 3">PWU20</strain>
    </source>
</reference>
<dbReference type="PROSITE" id="PS50268">
    <property type="entry name" value="CADHERIN_2"/>
    <property type="match status" value="1"/>
</dbReference>
<organism evidence="2 3">
    <name type="scientific">Chryseosolibacter indicus</name>
    <dbReference type="NCBI Taxonomy" id="2782351"/>
    <lineage>
        <taxon>Bacteria</taxon>
        <taxon>Pseudomonadati</taxon>
        <taxon>Bacteroidota</taxon>
        <taxon>Cytophagia</taxon>
        <taxon>Cytophagales</taxon>
        <taxon>Chryseotaleaceae</taxon>
        <taxon>Chryseosolibacter</taxon>
    </lineage>
</organism>
<name>A0ABS5VV41_9BACT</name>
<dbReference type="EMBL" id="JAHESD010000051">
    <property type="protein sequence ID" value="MBT1705294.1"/>
    <property type="molecule type" value="Genomic_DNA"/>
</dbReference>
<evidence type="ECO:0000259" key="1">
    <source>
        <dbReference type="PROSITE" id="PS50268"/>
    </source>
</evidence>
<proteinExistence type="predicted"/>
<dbReference type="Pfam" id="PF13585">
    <property type="entry name" value="CHU_C"/>
    <property type="match status" value="1"/>
</dbReference>
<protein>
    <submittedName>
        <fullName evidence="2">Gliding motility-associated C-terminal domain-containing protein</fullName>
    </submittedName>
</protein>
<gene>
    <name evidence="2" type="ORF">KK060_18520</name>
</gene>
<accession>A0ABS5VV41</accession>
<evidence type="ECO:0000313" key="3">
    <source>
        <dbReference type="Proteomes" id="UP000772618"/>
    </source>
</evidence>